<dbReference type="PROSITE" id="PS51294">
    <property type="entry name" value="HTH_MYB"/>
    <property type="match status" value="2"/>
</dbReference>
<dbReference type="GO" id="GO:0005634">
    <property type="term" value="C:nucleus"/>
    <property type="evidence" value="ECO:0007669"/>
    <property type="project" value="UniProtKB-SubCell"/>
</dbReference>
<dbReference type="PROSITE" id="PS50090">
    <property type="entry name" value="MYB_LIKE"/>
    <property type="match status" value="2"/>
</dbReference>
<keyword evidence="2" id="KW-0677">Repeat</keyword>
<keyword evidence="4" id="KW-0238">DNA-binding</keyword>
<dbReference type="KEGG" id="mcha:111020865"/>
<feature type="region of interest" description="Disordered" evidence="7">
    <location>
        <begin position="178"/>
        <end position="199"/>
    </location>
</feature>
<dbReference type="InterPro" id="IPR001005">
    <property type="entry name" value="SANT/Myb"/>
</dbReference>
<evidence type="ECO:0000313" key="11">
    <source>
        <dbReference type="RefSeq" id="XP_022153349.1"/>
    </source>
</evidence>
<dbReference type="PANTHER" id="PTHR48000">
    <property type="entry name" value="OS09G0431300 PROTEIN"/>
    <property type="match status" value="1"/>
</dbReference>
<dbReference type="OrthoDB" id="2143914at2759"/>
<dbReference type="GeneID" id="111020865"/>
<dbReference type="RefSeq" id="XP_022153349.1">
    <property type="nucleotide sequence ID" value="XM_022297657.1"/>
</dbReference>
<keyword evidence="6" id="KW-0539">Nucleus</keyword>
<protein>
    <submittedName>
        <fullName evidence="11">Transcription factor MYB36-like</fullName>
    </submittedName>
</protein>
<dbReference type="SMART" id="SM00717">
    <property type="entry name" value="SANT"/>
    <property type="match status" value="2"/>
</dbReference>
<dbReference type="FunFam" id="1.10.10.60:FF:000015">
    <property type="entry name" value="Transcription factor RAX3"/>
    <property type="match status" value="1"/>
</dbReference>
<evidence type="ECO:0000259" key="9">
    <source>
        <dbReference type="PROSITE" id="PS51294"/>
    </source>
</evidence>
<evidence type="ECO:0000256" key="7">
    <source>
        <dbReference type="SAM" id="MobiDB-lite"/>
    </source>
</evidence>
<keyword evidence="10" id="KW-1185">Reference proteome</keyword>
<dbReference type="AlphaFoldDB" id="A0A6J1DIT5"/>
<evidence type="ECO:0000256" key="2">
    <source>
        <dbReference type="ARBA" id="ARBA00022737"/>
    </source>
</evidence>
<feature type="domain" description="Myb-like" evidence="8">
    <location>
        <begin position="9"/>
        <end position="62"/>
    </location>
</feature>
<keyword evidence="5" id="KW-0804">Transcription</keyword>
<reference evidence="11" key="1">
    <citation type="submission" date="2025-08" db="UniProtKB">
        <authorList>
            <consortium name="RefSeq"/>
        </authorList>
    </citation>
    <scope>IDENTIFICATION</scope>
    <source>
        <strain evidence="11">OHB3-1</strain>
    </source>
</reference>
<evidence type="ECO:0000256" key="4">
    <source>
        <dbReference type="ARBA" id="ARBA00023125"/>
    </source>
</evidence>
<evidence type="ECO:0000313" key="10">
    <source>
        <dbReference type="Proteomes" id="UP000504603"/>
    </source>
</evidence>
<dbReference type="InterPro" id="IPR009057">
    <property type="entry name" value="Homeodomain-like_sf"/>
</dbReference>
<feature type="domain" description="HTH myb-type" evidence="9">
    <location>
        <begin position="63"/>
        <end position="117"/>
    </location>
</feature>
<proteinExistence type="predicted"/>
<accession>A0A6J1DIT5</accession>
<dbReference type="SUPFAM" id="SSF46689">
    <property type="entry name" value="Homeodomain-like"/>
    <property type="match status" value="1"/>
</dbReference>
<dbReference type="CDD" id="cd00167">
    <property type="entry name" value="SANT"/>
    <property type="match status" value="2"/>
</dbReference>
<dbReference type="Pfam" id="PF00249">
    <property type="entry name" value="Myb_DNA-binding"/>
    <property type="match status" value="2"/>
</dbReference>
<feature type="domain" description="HTH myb-type" evidence="9">
    <location>
        <begin position="9"/>
        <end position="62"/>
    </location>
</feature>
<gene>
    <name evidence="11" type="primary">LOC111020865</name>
</gene>
<organism evidence="10 11">
    <name type="scientific">Momordica charantia</name>
    <name type="common">Bitter gourd</name>
    <name type="synonym">Balsam pear</name>
    <dbReference type="NCBI Taxonomy" id="3673"/>
    <lineage>
        <taxon>Eukaryota</taxon>
        <taxon>Viridiplantae</taxon>
        <taxon>Streptophyta</taxon>
        <taxon>Embryophyta</taxon>
        <taxon>Tracheophyta</taxon>
        <taxon>Spermatophyta</taxon>
        <taxon>Magnoliopsida</taxon>
        <taxon>eudicotyledons</taxon>
        <taxon>Gunneridae</taxon>
        <taxon>Pentapetalae</taxon>
        <taxon>rosids</taxon>
        <taxon>fabids</taxon>
        <taxon>Cucurbitales</taxon>
        <taxon>Cucurbitaceae</taxon>
        <taxon>Momordiceae</taxon>
        <taxon>Momordica</taxon>
    </lineage>
</organism>
<name>A0A6J1DIT5_MOMCH</name>
<evidence type="ECO:0000256" key="6">
    <source>
        <dbReference type="ARBA" id="ARBA00023242"/>
    </source>
</evidence>
<evidence type="ECO:0000256" key="5">
    <source>
        <dbReference type="ARBA" id="ARBA00023163"/>
    </source>
</evidence>
<dbReference type="Proteomes" id="UP000504603">
    <property type="component" value="Unplaced"/>
</dbReference>
<dbReference type="PANTHER" id="PTHR48000:SF46">
    <property type="entry name" value="TRANSCRIPTION FACTOR MYB36"/>
    <property type="match status" value="1"/>
</dbReference>
<keyword evidence="3" id="KW-0805">Transcription regulation</keyword>
<feature type="compositionally biased region" description="Polar residues" evidence="7">
    <location>
        <begin position="178"/>
        <end position="193"/>
    </location>
</feature>
<dbReference type="InterPro" id="IPR017930">
    <property type="entry name" value="Myb_dom"/>
</dbReference>
<evidence type="ECO:0000256" key="1">
    <source>
        <dbReference type="ARBA" id="ARBA00004123"/>
    </source>
</evidence>
<feature type="domain" description="Myb-like" evidence="8">
    <location>
        <begin position="63"/>
        <end position="113"/>
    </location>
</feature>
<dbReference type="Gene3D" id="1.10.10.60">
    <property type="entry name" value="Homeodomain-like"/>
    <property type="match status" value="2"/>
</dbReference>
<dbReference type="GO" id="GO:0003677">
    <property type="term" value="F:DNA binding"/>
    <property type="evidence" value="ECO:0007669"/>
    <property type="project" value="UniProtKB-KW"/>
</dbReference>
<evidence type="ECO:0000259" key="8">
    <source>
        <dbReference type="PROSITE" id="PS50090"/>
    </source>
</evidence>
<comment type="subcellular location">
    <subcellularLocation>
        <location evidence="1">Nucleus</location>
    </subcellularLocation>
</comment>
<sequence length="253" mass="27943">MGRAACCDKDKVKKGAWSAEEDEKLKAYIQHYGTGGNWIALPNKIGLKRCGKSCRLRWLNYLKPNIKHGGFSQEEDNIICNLFISIGTRWSIIAAQLPGRTDNDVKNYWNTKLKKKLLGTPKHSSNVNKLPSNSNSTMERLQLQMQLQGLHNSYSVYNAAALWPTVSTGEEAKVVTGQLPTSTGGKSLMGSSSGEEDGGAIEIDNVKEMDDSKESLVWWCDDFDAKSAAALDLWNTNSTEGIFQDCELLGYGL</sequence>
<evidence type="ECO:0000256" key="3">
    <source>
        <dbReference type="ARBA" id="ARBA00023015"/>
    </source>
</evidence>